<reference evidence="2" key="1">
    <citation type="journal article" date="2009" name="Environ. Microbiol.">
        <title>The genome of Polaromonas naphthalenivorans strain CJ2, isolated from coal tar-contaminated sediment, reveals physiological and metabolic versatility and evolution through extensive horizontal gene transfer.</title>
        <authorList>
            <person name="Yagi J.M."/>
            <person name="Sims D."/>
            <person name="Brettin T."/>
            <person name="Bruce D."/>
            <person name="Madsen E.L."/>
        </authorList>
    </citation>
    <scope>NUCLEOTIDE SEQUENCE [LARGE SCALE GENOMIC DNA]</scope>
    <source>
        <strain evidence="2">CJ2</strain>
    </source>
</reference>
<dbReference type="HOGENOM" id="CLU_192254_0_0_4"/>
<dbReference type="RefSeq" id="WP_011801387.1">
    <property type="nucleotide sequence ID" value="NC_008781.1"/>
</dbReference>
<name>A1VNS9_POLNA</name>
<dbReference type="Proteomes" id="UP000000644">
    <property type="component" value="Chromosome"/>
</dbReference>
<dbReference type="AlphaFoldDB" id="A1VNS9"/>
<dbReference type="KEGG" id="pna:Pnap_1998"/>
<evidence type="ECO:0000313" key="2">
    <source>
        <dbReference type="Proteomes" id="UP000000644"/>
    </source>
</evidence>
<organism evidence="1 2">
    <name type="scientific">Polaromonas naphthalenivorans (strain CJ2)</name>
    <dbReference type="NCBI Taxonomy" id="365044"/>
    <lineage>
        <taxon>Bacteria</taxon>
        <taxon>Pseudomonadati</taxon>
        <taxon>Pseudomonadota</taxon>
        <taxon>Betaproteobacteria</taxon>
        <taxon>Burkholderiales</taxon>
        <taxon>Comamonadaceae</taxon>
        <taxon>Polaromonas</taxon>
    </lineage>
</organism>
<protein>
    <submittedName>
        <fullName evidence="1">Uncharacterized protein</fullName>
    </submittedName>
</protein>
<dbReference type="STRING" id="365044.Pnap_1998"/>
<gene>
    <name evidence="1" type="ordered locus">Pnap_1998</name>
</gene>
<proteinExistence type="predicted"/>
<accession>A1VNS9</accession>
<keyword evidence="2" id="KW-1185">Reference proteome</keyword>
<evidence type="ECO:0000313" key="1">
    <source>
        <dbReference type="EMBL" id="ABM37307.1"/>
    </source>
</evidence>
<sequence length="82" mass="8662">MRAVVGLMSLLIVLVVVVGVLAKKQLGALSKAPVRPQNPVLVDSGVTFPVATPQVQSQQIQQQIKQSVEAAMQPQPLPGDQP</sequence>
<dbReference type="EMBL" id="CP000529">
    <property type="protein sequence ID" value="ABM37307.1"/>
    <property type="molecule type" value="Genomic_DNA"/>
</dbReference>